<accession>A0A1M2VY21</accession>
<dbReference type="OMA" id="EVIKCAC"/>
<dbReference type="OrthoDB" id="5835829at2759"/>
<dbReference type="AlphaFoldDB" id="A0A1M2VY21"/>
<dbReference type="PANTHER" id="PTHR48045">
    <property type="entry name" value="UDP-GLYCOSYLTRANSFERASE 72B1"/>
    <property type="match status" value="1"/>
</dbReference>
<name>A0A1M2VY21_TRAPU</name>
<gene>
    <name evidence="2" type="ORF">TRAPUB_10910</name>
</gene>
<dbReference type="Gene3D" id="3.40.50.2000">
    <property type="entry name" value="Glycogen Phosphorylase B"/>
    <property type="match status" value="2"/>
</dbReference>
<dbReference type="STRING" id="154538.A0A1M2VY21"/>
<reference evidence="2 3" key="1">
    <citation type="submission" date="2016-10" db="EMBL/GenBank/DDBJ databases">
        <title>Genome sequence of the basidiomycete white-rot fungus Trametes pubescens.</title>
        <authorList>
            <person name="Makela M.R."/>
            <person name="Granchi Z."/>
            <person name="Peng M."/>
            <person name="De Vries R.P."/>
            <person name="Grigoriev I."/>
            <person name="Riley R."/>
            <person name="Hilden K."/>
        </authorList>
    </citation>
    <scope>NUCLEOTIDE SEQUENCE [LARGE SCALE GENOMIC DNA]</scope>
    <source>
        <strain evidence="2 3">FBCC735</strain>
    </source>
</reference>
<dbReference type="PANTHER" id="PTHR48045:SF34">
    <property type="entry name" value="ISOFLAVONE 7-O-GLUCOSYLTRANSFERASE 1-LIKE"/>
    <property type="match status" value="1"/>
</dbReference>
<dbReference type="Pfam" id="PF00201">
    <property type="entry name" value="UDPGT"/>
    <property type="match status" value="1"/>
</dbReference>
<sequence>MTIPNSPKHIVLCPVYWWGHARPLCILAARLVKLRPLHITFFVSLSLYDRVKAEIARDFASSDDEPLSRIHFVPLDQGTNVLDPKEYQERFIETWNAASGEQSIVRESFDGVRKALDLREMPISAVIVDNVLILVHDELYRQKVAGTNRIPLYAWLPVASNSVVPLYNKDIIPDVEALAERDGIPFDEAAREASEVIKCACLPPMYDYEFHPQSFPLPPATCGRLFVRIGRVIKQAAGVLTFDAADYHPEATTAFRAWMAETGRKVTYAGPLVPSSRAVETVARASEAGEVLRFLDNQLTARGDKSVVFISFGTLFWPMDQAKLVAALELLMEDGVPFVFTHPSAKLPEDFLKKLQAYDRAFVAQWVPQQAVLAHEMTFARIVWPIVVDQPTNAIHLTEDLDVAYELLEVRNGTGLMPIYRTGRTPAGTLDAVRAELRDVLARAFGADGQEKRARLQKVRKTLEGAWAEGGAGKRDVETFVDSL</sequence>
<evidence type="ECO:0000313" key="2">
    <source>
        <dbReference type="EMBL" id="OJT12509.1"/>
    </source>
</evidence>
<dbReference type="InterPro" id="IPR002213">
    <property type="entry name" value="UDP_glucos_trans"/>
</dbReference>
<proteinExistence type="predicted"/>
<keyword evidence="3" id="KW-1185">Reference proteome</keyword>
<protein>
    <submittedName>
        <fullName evidence="2">Uncharacterized protein</fullName>
    </submittedName>
</protein>
<comment type="caution">
    <text evidence="2">The sequence shown here is derived from an EMBL/GenBank/DDBJ whole genome shotgun (WGS) entry which is preliminary data.</text>
</comment>
<dbReference type="EMBL" id="MNAD01000480">
    <property type="protein sequence ID" value="OJT12509.1"/>
    <property type="molecule type" value="Genomic_DNA"/>
</dbReference>
<organism evidence="2 3">
    <name type="scientific">Trametes pubescens</name>
    <name type="common">White-rot fungus</name>
    <dbReference type="NCBI Taxonomy" id="154538"/>
    <lineage>
        <taxon>Eukaryota</taxon>
        <taxon>Fungi</taxon>
        <taxon>Dikarya</taxon>
        <taxon>Basidiomycota</taxon>
        <taxon>Agaricomycotina</taxon>
        <taxon>Agaricomycetes</taxon>
        <taxon>Polyporales</taxon>
        <taxon>Polyporaceae</taxon>
        <taxon>Trametes</taxon>
    </lineage>
</organism>
<keyword evidence="1" id="KW-0808">Transferase</keyword>
<dbReference type="Proteomes" id="UP000184267">
    <property type="component" value="Unassembled WGS sequence"/>
</dbReference>
<evidence type="ECO:0000256" key="1">
    <source>
        <dbReference type="ARBA" id="ARBA00022679"/>
    </source>
</evidence>
<dbReference type="SUPFAM" id="SSF53756">
    <property type="entry name" value="UDP-Glycosyltransferase/glycogen phosphorylase"/>
    <property type="match status" value="1"/>
</dbReference>
<evidence type="ECO:0000313" key="3">
    <source>
        <dbReference type="Proteomes" id="UP000184267"/>
    </source>
</evidence>
<dbReference type="GO" id="GO:0008194">
    <property type="term" value="F:UDP-glycosyltransferase activity"/>
    <property type="evidence" value="ECO:0007669"/>
    <property type="project" value="InterPro"/>
</dbReference>